<evidence type="ECO:0000313" key="3">
    <source>
        <dbReference type="Proteomes" id="UP000199350"/>
    </source>
</evidence>
<reference evidence="3" key="1">
    <citation type="submission" date="2016-10" db="EMBL/GenBank/DDBJ databases">
        <authorList>
            <person name="Varghese N."/>
            <person name="Submissions S."/>
        </authorList>
    </citation>
    <scope>NUCLEOTIDE SEQUENCE [LARGE SCALE GENOMIC DNA]</scope>
    <source>
        <strain evidence="3">DSM 20632</strain>
    </source>
</reference>
<name>A0A1G9P0S2_9CORY</name>
<feature type="signal peptide" evidence="1">
    <location>
        <begin position="1"/>
        <end position="21"/>
    </location>
</feature>
<keyword evidence="1" id="KW-0732">Signal</keyword>
<dbReference type="Proteomes" id="UP000199350">
    <property type="component" value="Chromosome I"/>
</dbReference>
<proteinExistence type="predicted"/>
<dbReference type="STRING" id="38302.SAMN04488535_1268"/>
<sequence>MRKACLSTLTATLLLSGCAPAAQDTPLSGQTWQVVALHTSPEVPGALPADAAGKAQLRVSGSSLTATTGCAPLRAKVELTAETLEFEQVEVGDTGECFGGSRYVHNSLTGLFEPGARFDIRMFGEREALLTRAGEELERPSIRMMAL</sequence>
<dbReference type="EMBL" id="LT629700">
    <property type="protein sequence ID" value="SDL92446.1"/>
    <property type="molecule type" value="Genomic_DNA"/>
</dbReference>
<accession>A0A1G9P0S2</accession>
<evidence type="ECO:0000256" key="1">
    <source>
        <dbReference type="SAM" id="SignalP"/>
    </source>
</evidence>
<protein>
    <recommendedName>
        <fullName evidence="4">META domain-containing protein</fullName>
    </recommendedName>
</protein>
<dbReference type="PROSITE" id="PS51257">
    <property type="entry name" value="PROKAR_LIPOPROTEIN"/>
    <property type="match status" value="1"/>
</dbReference>
<evidence type="ECO:0000313" key="2">
    <source>
        <dbReference type="EMBL" id="SDL92446.1"/>
    </source>
</evidence>
<evidence type="ECO:0008006" key="4">
    <source>
        <dbReference type="Google" id="ProtNLM"/>
    </source>
</evidence>
<keyword evidence="3" id="KW-1185">Reference proteome</keyword>
<gene>
    <name evidence="2" type="ORF">SAMN04488535_1268</name>
</gene>
<organism evidence="2 3">
    <name type="scientific">Corynebacterium mycetoides</name>
    <dbReference type="NCBI Taxonomy" id="38302"/>
    <lineage>
        <taxon>Bacteria</taxon>
        <taxon>Bacillati</taxon>
        <taxon>Actinomycetota</taxon>
        <taxon>Actinomycetes</taxon>
        <taxon>Mycobacteriales</taxon>
        <taxon>Corynebacteriaceae</taxon>
        <taxon>Corynebacterium</taxon>
    </lineage>
</organism>
<feature type="chain" id="PRO_5009245300" description="META domain-containing protein" evidence="1">
    <location>
        <begin position="22"/>
        <end position="147"/>
    </location>
</feature>
<dbReference type="RefSeq" id="WP_092150162.1">
    <property type="nucleotide sequence ID" value="NZ_LT629700.1"/>
</dbReference>
<dbReference type="OrthoDB" id="4412202at2"/>
<dbReference type="AlphaFoldDB" id="A0A1G9P0S2"/>